<dbReference type="InterPro" id="IPR036412">
    <property type="entry name" value="HAD-like_sf"/>
</dbReference>
<dbReference type="SFLD" id="SFLDS00003">
    <property type="entry name" value="Haloacid_Dehalogenase"/>
    <property type="match status" value="1"/>
</dbReference>
<accession>A0AB39KW38</accession>
<dbReference type="Pfam" id="PF00702">
    <property type="entry name" value="Hydrolase"/>
    <property type="match status" value="1"/>
</dbReference>
<dbReference type="Gene3D" id="3.40.50.1000">
    <property type="entry name" value="HAD superfamily/HAD-like"/>
    <property type="match status" value="1"/>
</dbReference>
<sequence>MTADLAHIDVWLFDLDNTLYPASTEFMGLIEVRMTDFVARATGLPRDEARALQKRYWMEHGTTLAGLMAHHGIDPTDFLNEVHDVALDRLAPDPLLRAAVERLPGRRLIFTNGSAAHAERVLAHLRLDDLFEDTFHIEAADYIPKPAPGTFDRMTKRHGVDPRGAAFFEDSEKNLAPAALIGMTTVLVGDDAPTSTADFVHHKTTDLAGFLAGASIKETAR</sequence>
<name>A0AB39KW38_9CAUL</name>
<dbReference type="PANTHER" id="PTHR12725:SF117">
    <property type="entry name" value="HALOACID DEHALOGENASE-LIKE HYDROLASE"/>
    <property type="match status" value="1"/>
</dbReference>
<dbReference type="EMBL" id="CP158375">
    <property type="protein sequence ID" value="XDO97985.1"/>
    <property type="molecule type" value="Genomic_DNA"/>
</dbReference>
<dbReference type="CDD" id="cd02604">
    <property type="entry name" value="HAD_5NT"/>
    <property type="match status" value="1"/>
</dbReference>
<dbReference type="InterPro" id="IPR006439">
    <property type="entry name" value="HAD-SF_hydro_IA"/>
</dbReference>
<dbReference type="InterPro" id="IPR023214">
    <property type="entry name" value="HAD_sf"/>
</dbReference>
<dbReference type="SFLD" id="SFLDG01132">
    <property type="entry name" value="C1.5.3:_5'-Nucleotidase_Like"/>
    <property type="match status" value="1"/>
</dbReference>
<dbReference type="SFLD" id="SFLDG01129">
    <property type="entry name" value="C1.5:_HAD__Beta-PGM__Phosphata"/>
    <property type="match status" value="1"/>
</dbReference>
<dbReference type="RefSeq" id="WP_369061563.1">
    <property type="nucleotide sequence ID" value="NZ_CP158375.1"/>
</dbReference>
<reference evidence="1" key="1">
    <citation type="submission" date="2024-06" db="EMBL/GenBank/DDBJ databases">
        <title>Caulobacter inopinatus, sp. nov.</title>
        <authorList>
            <person name="Donachie S.P."/>
        </authorList>
    </citation>
    <scope>NUCLEOTIDE SEQUENCE</scope>
    <source>
        <strain evidence="1">73W</strain>
    </source>
</reference>
<organism evidence="1">
    <name type="scientific">Caulobacter sp. 73W</name>
    <dbReference type="NCBI Taxonomy" id="3161137"/>
    <lineage>
        <taxon>Bacteria</taxon>
        <taxon>Pseudomonadati</taxon>
        <taxon>Pseudomonadota</taxon>
        <taxon>Alphaproteobacteria</taxon>
        <taxon>Caulobacterales</taxon>
        <taxon>Caulobacteraceae</taxon>
        <taxon>Caulobacter</taxon>
    </lineage>
</organism>
<protein>
    <submittedName>
        <fullName evidence="1">Pyrimidine 5'-nucleotidase</fullName>
    </submittedName>
</protein>
<dbReference type="NCBIfam" id="TIGR01993">
    <property type="entry name" value="Pyr-5-nucltdase"/>
    <property type="match status" value="1"/>
</dbReference>
<dbReference type="SUPFAM" id="SSF56784">
    <property type="entry name" value="HAD-like"/>
    <property type="match status" value="1"/>
</dbReference>
<gene>
    <name evidence="1" type="ORF">ABOZ73_06085</name>
</gene>
<dbReference type="AlphaFoldDB" id="A0AB39KW38"/>
<dbReference type="Gene3D" id="1.10.150.450">
    <property type="match status" value="1"/>
</dbReference>
<dbReference type="PANTHER" id="PTHR12725">
    <property type="entry name" value="HALOACID DEHALOGENASE-LIKE HYDROLASE"/>
    <property type="match status" value="1"/>
</dbReference>
<evidence type="ECO:0000313" key="1">
    <source>
        <dbReference type="EMBL" id="XDO97985.1"/>
    </source>
</evidence>
<dbReference type="NCBIfam" id="TIGR01509">
    <property type="entry name" value="HAD-SF-IA-v3"/>
    <property type="match status" value="1"/>
</dbReference>
<dbReference type="InterPro" id="IPR010237">
    <property type="entry name" value="Pyr-5-nucltdase"/>
</dbReference>
<proteinExistence type="predicted"/>